<dbReference type="RefSeq" id="WP_011007546.1">
    <property type="nucleotide sequence ID" value="NZ_DAIOPL010000004.1"/>
</dbReference>
<sequence>MSGFVTEKKVVCIVGGEMASFYVFDMPHGVYLRLEIKLVVKAAHRSDDSG</sequence>
<dbReference type="Proteomes" id="UP000257123">
    <property type="component" value="Unassembled WGS sequence"/>
</dbReference>
<dbReference type="InterPro" id="IPR012490">
    <property type="entry name" value="PaRep2a"/>
</dbReference>
<protein>
    <recommendedName>
        <fullName evidence="5">PaREP2a</fullName>
    </recommendedName>
</protein>
<name>A0A371R153_9CREN</name>
<evidence type="ECO:0000313" key="1">
    <source>
        <dbReference type="EMBL" id="RFA95989.1"/>
    </source>
</evidence>
<dbReference type="EMBL" id="NMUE01000008">
    <property type="protein sequence ID" value="RFA97186.1"/>
    <property type="molecule type" value="Genomic_DNA"/>
</dbReference>
<proteinExistence type="predicted"/>
<gene>
    <name evidence="2" type="ORF">CGL51_03930</name>
    <name evidence="1" type="ORF">CGL52_11875</name>
</gene>
<comment type="caution">
    <text evidence="2">The sequence shown here is derived from an EMBL/GenBank/DDBJ whole genome shotgun (WGS) entry which is preliminary data.</text>
</comment>
<evidence type="ECO:0000313" key="2">
    <source>
        <dbReference type="EMBL" id="RFA97186.1"/>
    </source>
</evidence>
<evidence type="ECO:0000313" key="4">
    <source>
        <dbReference type="Proteomes" id="UP000257123"/>
    </source>
</evidence>
<dbReference type="EMBL" id="NMUF01000046">
    <property type="protein sequence ID" value="RFA95989.1"/>
    <property type="molecule type" value="Genomic_DNA"/>
</dbReference>
<dbReference type="Pfam" id="PF07903">
    <property type="entry name" value="PaRep2a"/>
    <property type="match status" value="1"/>
</dbReference>
<reference evidence="3 4" key="1">
    <citation type="submission" date="2017-07" db="EMBL/GenBank/DDBJ databases">
        <title>Draft genome sequence of aerobic hyperthermophilic archaea, Pyrobaculum aerophilum YKB31 and YKB32.</title>
        <authorList>
            <person name="Mochizuki T."/>
            <person name="Berliner A.J."/>
            <person name="Yoshida-Takashima Y."/>
            <person name="Takaki Y."/>
            <person name="Nunoura T."/>
            <person name="Takai K."/>
        </authorList>
    </citation>
    <scope>NUCLEOTIDE SEQUENCE [LARGE SCALE GENOMIC DNA]</scope>
    <source>
        <strain evidence="2 4">YKB31</strain>
        <strain evidence="1 3">YKB32</strain>
    </source>
</reference>
<dbReference type="AlphaFoldDB" id="A0A371R153"/>
<dbReference type="Proteomes" id="UP000256877">
    <property type="component" value="Unassembled WGS sequence"/>
</dbReference>
<accession>A0A371R153</accession>
<dbReference type="GeneID" id="38937940"/>
<organism evidence="2 4">
    <name type="scientific">Pyrobaculum aerophilum</name>
    <dbReference type="NCBI Taxonomy" id="13773"/>
    <lineage>
        <taxon>Archaea</taxon>
        <taxon>Thermoproteota</taxon>
        <taxon>Thermoprotei</taxon>
        <taxon>Thermoproteales</taxon>
        <taxon>Thermoproteaceae</taxon>
        <taxon>Pyrobaculum</taxon>
    </lineage>
</organism>
<evidence type="ECO:0000313" key="3">
    <source>
        <dbReference type="Proteomes" id="UP000256877"/>
    </source>
</evidence>
<evidence type="ECO:0008006" key="5">
    <source>
        <dbReference type="Google" id="ProtNLM"/>
    </source>
</evidence>